<dbReference type="OrthoDB" id="9776685at2"/>
<proteinExistence type="predicted"/>
<dbReference type="EMBL" id="VTOY01000008">
    <property type="protein sequence ID" value="TYZ21714.1"/>
    <property type="molecule type" value="Genomic_DNA"/>
</dbReference>
<accession>A0A5D6W4D7</accession>
<evidence type="ECO:0000313" key="3">
    <source>
        <dbReference type="Proteomes" id="UP000323646"/>
    </source>
</evidence>
<protein>
    <submittedName>
        <fullName evidence="2">Alpha/beta hydrolase</fullName>
    </submittedName>
</protein>
<evidence type="ECO:0000259" key="1">
    <source>
        <dbReference type="Pfam" id="PF00326"/>
    </source>
</evidence>
<dbReference type="Pfam" id="PF00326">
    <property type="entry name" value="Peptidase_S9"/>
    <property type="match status" value="1"/>
</dbReference>
<dbReference type="PANTHER" id="PTHR43358">
    <property type="entry name" value="ALPHA/BETA-HYDROLASE"/>
    <property type="match status" value="1"/>
</dbReference>
<dbReference type="InterPro" id="IPR029058">
    <property type="entry name" value="AB_hydrolase_fold"/>
</dbReference>
<dbReference type="AlphaFoldDB" id="A0A5D6W4D7"/>
<dbReference type="SUPFAM" id="SSF53474">
    <property type="entry name" value="alpha/beta-Hydrolases"/>
    <property type="match status" value="1"/>
</dbReference>
<evidence type="ECO:0000313" key="2">
    <source>
        <dbReference type="EMBL" id="TYZ21714.1"/>
    </source>
</evidence>
<organism evidence="2 3">
    <name type="scientific">Selenomonas ruminis</name>
    <dbReference type="NCBI Taxonomy" id="2593411"/>
    <lineage>
        <taxon>Bacteria</taxon>
        <taxon>Bacillati</taxon>
        <taxon>Bacillota</taxon>
        <taxon>Negativicutes</taxon>
        <taxon>Selenomonadales</taxon>
        <taxon>Selenomonadaceae</taxon>
        <taxon>Selenomonas</taxon>
    </lineage>
</organism>
<comment type="caution">
    <text evidence="2">The sequence shown here is derived from an EMBL/GenBank/DDBJ whole genome shotgun (WGS) entry which is preliminary data.</text>
</comment>
<keyword evidence="3" id="KW-1185">Reference proteome</keyword>
<dbReference type="InterPro" id="IPR001375">
    <property type="entry name" value="Peptidase_S9_cat"/>
</dbReference>
<dbReference type="GO" id="GO:0006508">
    <property type="term" value="P:proteolysis"/>
    <property type="evidence" value="ECO:0007669"/>
    <property type="project" value="InterPro"/>
</dbReference>
<keyword evidence="2" id="KW-0378">Hydrolase</keyword>
<reference evidence="2 3" key="1">
    <citation type="submission" date="2019-08" db="EMBL/GenBank/DDBJ databases">
        <title>Selenomonas sp. mPRGC5 and Selenomonas sp. mPRGC8 isolated from ruminal fluid of dairy goat (Capra hircus).</title>
        <authorList>
            <person name="Poothong S."/>
            <person name="Nuengjamnong C."/>
            <person name="Tanasupawat S."/>
        </authorList>
    </citation>
    <scope>NUCLEOTIDE SEQUENCE [LARGE SCALE GENOMIC DNA]</scope>
    <source>
        <strain evidence="3">mPRGC5</strain>
    </source>
</reference>
<sequence length="322" mass="35723">MKKLLLSCLLTAVITIIVAVTAFVMGTGYFIGNYAVHFGLERGTADNPQEPPRAYALLMPPEARRFNKPDYTDETWHMTSADGLRQTATHFMPDTDSDRWVIVVHGYGCTQQNSWYIAENYLMMGYHVLTPDLRASGDSEGRFLTMGCRESEDIAAWARLVAQRHPQAKIVLHGVSMGAASVMMAAAREDLPTQAVACVEDCGYTSAFDLLVHQITESFGLPAFPAMQLLDWRCQKVAGFSLREAEPVAAVKKSKLPILFIHGSKDPLVPVSMAEELYEQAETPKKLLIIDGAVHAIASQKEQEKYFKTVNDFVSPYVGKKE</sequence>
<gene>
    <name evidence="2" type="ORF">FZ040_09965</name>
</gene>
<dbReference type="Gene3D" id="3.40.50.1820">
    <property type="entry name" value="alpha/beta hydrolase"/>
    <property type="match status" value="1"/>
</dbReference>
<dbReference type="Proteomes" id="UP000323646">
    <property type="component" value="Unassembled WGS sequence"/>
</dbReference>
<dbReference type="InterPro" id="IPR052920">
    <property type="entry name" value="DNA-binding_regulatory"/>
</dbReference>
<dbReference type="PANTHER" id="PTHR43358:SF4">
    <property type="entry name" value="ALPHA_BETA HYDROLASE FOLD-1 DOMAIN-CONTAINING PROTEIN"/>
    <property type="match status" value="1"/>
</dbReference>
<name>A0A5D6W4D7_9FIRM</name>
<feature type="domain" description="Peptidase S9 prolyl oligopeptidase catalytic" evidence="1">
    <location>
        <begin position="121"/>
        <end position="320"/>
    </location>
</feature>
<dbReference type="GO" id="GO:0008236">
    <property type="term" value="F:serine-type peptidase activity"/>
    <property type="evidence" value="ECO:0007669"/>
    <property type="project" value="InterPro"/>
</dbReference>
<dbReference type="RefSeq" id="WP_149171840.1">
    <property type="nucleotide sequence ID" value="NZ_VTOY01000008.1"/>
</dbReference>